<comment type="caution">
    <text evidence="4">The sequence shown here is derived from an EMBL/GenBank/DDBJ whole genome shotgun (WGS) entry which is preliminary data.</text>
</comment>
<dbReference type="PROSITE" id="PS50217">
    <property type="entry name" value="BZIP"/>
    <property type="match status" value="1"/>
</dbReference>
<name>A0AAE0J6V3_9PEZI</name>
<feature type="domain" description="BZIP" evidence="3">
    <location>
        <begin position="98"/>
        <end position="159"/>
    </location>
</feature>
<keyword evidence="1" id="KW-0175">Coiled coil</keyword>
<evidence type="ECO:0000256" key="2">
    <source>
        <dbReference type="SAM" id="MobiDB-lite"/>
    </source>
</evidence>
<dbReference type="PANTHER" id="PTHR23334">
    <property type="entry name" value="CCAAT/ENHANCER BINDING PROTEIN"/>
    <property type="match status" value="1"/>
</dbReference>
<dbReference type="PANTHER" id="PTHR23334:SF20">
    <property type="entry name" value="BASIC LEUCINE ZIPPER 24"/>
    <property type="match status" value="1"/>
</dbReference>
<dbReference type="GO" id="GO:0006351">
    <property type="term" value="P:DNA-templated transcription"/>
    <property type="evidence" value="ECO:0007669"/>
    <property type="project" value="InterPro"/>
</dbReference>
<organism evidence="4 5">
    <name type="scientific">Cercophora scortea</name>
    <dbReference type="NCBI Taxonomy" id="314031"/>
    <lineage>
        <taxon>Eukaryota</taxon>
        <taxon>Fungi</taxon>
        <taxon>Dikarya</taxon>
        <taxon>Ascomycota</taxon>
        <taxon>Pezizomycotina</taxon>
        <taxon>Sordariomycetes</taxon>
        <taxon>Sordariomycetidae</taxon>
        <taxon>Sordariales</taxon>
        <taxon>Lasiosphaeriaceae</taxon>
        <taxon>Cercophora</taxon>
    </lineage>
</organism>
<evidence type="ECO:0000256" key="1">
    <source>
        <dbReference type="SAM" id="Coils"/>
    </source>
</evidence>
<dbReference type="Proteomes" id="UP001286456">
    <property type="component" value="Unassembled WGS sequence"/>
</dbReference>
<feature type="coiled-coil region" evidence="1">
    <location>
        <begin position="116"/>
        <end position="157"/>
    </location>
</feature>
<evidence type="ECO:0000259" key="3">
    <source>
        <dbReference type="PROSITE" id="PS50217"/>
    </source>
</evidence>
<dbReference type="GO" id="GO:0000981">
    <property type="term" value="F:DNA-binding transcription factor activity, RNA polymerase II-specific"/>
    <property type="evidence" value="ECO:0007669"/>
    <property type="project" value="TreeGrafter"/>
</dbReference>
<dbReference type="AlphaFoldDB" id="A0AAE0J6V3"/>
<dbReference type="Pfam" id="PF07716">
    <property type="entry name" value="bZIP_2"/>
    <property type="match status" value="1"/>
</dbReference>
<dbReference type="PROSITE" id="PS00036">
    <property type="entry name" value="BZIP_BASIC"/>
    <property type="match status" value="1"/>
</dbReference>
<evidence type="ECO:0000313" key="5">
    <source>
        <dbReference type="Proteomes" id="UP001286456"/>
    </source>
</evidence>
<proteinExistence type="predicted"/>
<protein>
    <recommendedName>
        <fullName evidence="3">BZIP domain-containing protein</fullName>
    </recommendedName>
</protein>
<dbReference type="SUPFAM" id="SSF57959">
    <property type="entry name" value="Leucine zipper domain"/>
    <property type="match status" value="1"/>
</dbReference>
<dbReference type="GO" id="GO:0000978">
    <property type="term" value="F:RNA polymerase II cis-regulatory region sequence-specific DNA binding"/>
    <property type="evidence" value="ECO:0007669"/>
    <property type="project" value="TreeGrafter"/>
</dbReference>
<dbReference type="InterPro" id="IPR004827">
    <property type="entry name" value="bZIP"/>
</dbReference>
<dbReference type="Gene3D" id="1.20.5.170">
    <property type="match status" value="1"/>
</dbReference>
<dbReference type="SMART" id="SM00338">
    <property type="entry name" value="BRLZ"/>
    <property type="match status" value="1"/>
</dbReference>
<accession>A0AAE0J6V3</accession>
<dbReference type="InterPro" id="IPR031106">
    <property type="entry name" value="C/EBP"/>
</dbReference>
<feature type="compositionally biased region" description="Pro residues" evidence="2">
    <location>
        <begin position="62"/>
        <end position="74"/>
    </location>
</feature>
<reference evidence="4" key="2">
    <citation type="submission" date="2023-06" db="EMBL/GenBank/DDBJ databases">
        <authorList>
            <consortium name="Lawrence Berkeley National Laboratory"/>
            <person name="Haridas S."/>
            <person name="Hensen N."/>
            <person name="Bonometti L."/>
            <person name="Westerberg I."/>
            <person name="Brannstrom I.O."/>
            <person name="Guillou S."/>
            <person name="Cros-Aarteil S."/>
            <person name="Calhoun S."/>
            <person name="Kuo A."/>
            <person name="Mondo S."/>
            <person name="Pangilinan J."/>
            <person name="Riley R."/>
            <person name="Labutti K."/>
            <person name="Andreopoulos B."/>
            <person name="Lipzen A."/>
            <person name="Chen C."/>
            <person name="Yanf M."/>
            <person name="Daum C."/>
            <person name="Ng V."/>
            <person name="Clum A."/>
            <person name="Steindorff A."/>
            <person name="Ohm R."/>
            <person name="Martin F."/>
            <person name="Silar P."/>
            <person name="Natvig D."/>
            <person name="Lalanne C."/>
            <person name="Gautier V."/>
            <person name="Ament-Velasquez S.L."/>
            <person name="Kruys A."/>
            <person name="Hutchinson M.I."/>
            <person name="Powell A.J."/>
            <person name="Barry K."/>
            <person name="Miller A.N."/>
            <person name="Grigoriev I.V."/>
            <person name="Debuchy R."/>
            <person name="Gladieux P."/>
            <person name="Thoren M.H."/>
            <person name="Johannesson H."/>
        </authorList>
    </citation>
    <scope>NUCLEOTIDE SEQUENCE</scope>
    <source>
        <strain evidence="4">SMH4131-1</strain>
    </source>
</reference>
<dbReference type="InterPro" id="IPR046347">
    <property type="entry name" value="bZIP_sf"/>
</dbReference>
<feature type="region of interest" description="Disordered" evidence="2">
    <location>
        <begin position="19"/>
        <end position="109"/>
    </location>
</feature>
<gene>
    <name evidence="4" type="ORF">B0T19DRAFT_79641</name>
</gene>
<dbReference type="CDD" id="cd14686">
    <property type="entry name" value="bZIP"/>
    <property type="match status" value="1"/>
</dbReference>
<dbReference type="EMBL" id="JAUEPO010000001">
    <property type="protein sequence ID" value="KAK3337615.1"/>
    <property type="molecule type" value="Genomic_DNA"/>
</dbReference>
<feature type="compositionally biased region" description="Low complexity" evidence="2">
    <location>
        <begin position="23"/>
        <end position="49"/>
    </location>
</feature>
<evidence type="ECO:0000313" key="4">
    <source>
        <dbReference type="EMBL" id="KAK3337615.1"/>
    </source>
</evidence>
<reference evidence="4" key="1">
    <citation type="journal article" date="2023" name="Mol. Phylogenet. Evol.">
        <title>Genome-scale phylogeny and comparative genomics of the fungal order Sordariales.</title>
        <authorList>
            <person name="Hensen N."/>
            <person name="Bonometti L."/>
            <person name="Westerberg I."/>
            <person name="Brannstrom I.O."/>
            <person name="Guillou S."/>
            <person name="Cros-Aarteil S."/>
            <person name="Calhoun S."/>
            <person name="Haridas S."/>
            <person name="Kuo A."/>
            <person name="Mondo S."/>
            <person name="Pangilinan J."/>
            <person name="Riley R."/>
            <person name="LaButti K."/>
            <person name="Andreopoulos B."/>
            <person name="Lipzen A."/>
            <person name="Chen C."/>
            <person name="Yan M."/>
            <person name="Daum C."/>
            <person name="Ng V."/>
            <person name="Clum A."/>
            <person name="Steindorff A."/>
            <person name="Ohm R.A."/>
            <person name="Martin F."/>
            <person name="Silar P."/>
            <person name="Natvig D.O."/>
            <person name="Lalanne C."/>
            <person name="Gautier V."/>
            <person name="Ament-Velasquez S.L."/>
            <person name="Kruys A."/>
            <person name="Hutchinson M.I."/>
            <person name="Powell A.J."/>
            <person name="Barry K."/>
            <person name="Miller A.N."/>
            <person name="Grigoriev I.V."/>
            <person name="Debuchy R."/>
            <person name="Gladieux P."/>
            <person name="Hiltunen Thoren M."/>
            <person name="Johannesson H."/>
        </authorList>
    </citation>
    <scope>NUCLEOTIDE SEQUENCE</scope>
    <source>
        <strain evidence="4">SMH4131-1</strain>
    </source>
</reference>
<keyword evidence="5" id="KW-1185">Reference proteome</keyword>
<sequence>MHATTDTILLGILDGYTSPVSDLSSGSASAHLTSSTVVSISPSTSTSPANTPPTPQASQEPDPQPLPTPPPPASAPKKRGRPPTKRVSPSGEGGDDDDQDTLVKRQRNNIAAKKYRQKKVDRIEQLEAELDEVKGERDELRIRLARQEAETSALREMLKLKMGGGS</sequence>